<dbReference type="InterPro" id="IPR036291">
    <property type="entry name" value="NAD(P)-bd_dom_sf"/>
</dbReference>
<dbReference type="Gene3D" id="3.40.50.720">
    <property type="entry name" value="NAD(P)-binding Rossmann-like Domain"/>
    <property type="match status" value="1"/>
</dbReference>
<dbReference type="AlphaFoldDB" id="A0A139SJZ8"/>
<dbReference type="FunFam" id="3.40.50.720:FF:000047">
    <property type="entry name" value="NADP-dependent L-serine/L-allo-threonine dehydrogenase"/>
    <property type="match status" value="1"/>
</dbReference>
<dbReference type="Proteomes" id="UP000072660">
    <property type="component" value="Unassembled WGS sequence"/>
</dbReference>
<comment type="similarity">
    <text evidence="1 3">Belongs to the short-chain dehydrogenases/reductases (SDR) family.</text>
</comment>
<dbReference type="GO" id="GO:0016616">
    <property type="term" value="F:oxidoreductase activity, acting on the CH-OH group of donors, NAD or NADP as acceptor"/>
    <property type="evidence" value="ECO:0007669"/>
    <property type="project" value="UniProtKB-ARBA"/>
</dbReference>
<gene>
    <name evidence="5" type="ORF">AXE65_06635</name>
</gene>
<name>A0A139SJZ8_9GAMM</name>
<dbReference type="PRINTS" id="PR00080">
    <property type="entry name" value="SDRFAMILY"/>
</dbReference>
<evidence type="ECO:0000313" key="6">
    <source>
        <dbReference type="Proteomes" id="UP000072660"/>
    </source>
</evidence>
<accession>A0A139SJZ8</accession>
<dbReference type="EMBL" id="LSZO01000206">
    <property type="protein sequence ID" value="KXU34847.1"/>
    <property type="molecule type" value="Genomic_DNA"/>
</dbReference>
<dbReference type="RefSeq" id="WP_068392663.1">
    <property type="nucleotide sequence ID" value="NZ_LSZO01000206.1"/>
</dbReference>
<feature type="domain" description="Ketoreductase" evidence="4">
    <location>
        <begin position="7"/>
        <end position="192"/>
    </location>
</feature>
<keyword evidence="2" id="KW-0560">Oxidoreductase</keyword>
<dbReference type="PRINTS" id="PR00081">
    <property type="entry name" value="GDHRDH"/>
</dbReference>
<dbReference type="PROSITE" id="PS00061">
    <property type="entry name" value="ADH_SHORT"/>
    <property type="match status" value="1"/>
</dbReference>
<evidence type="ECO:0000256" key="2">
    <source>
        <dbReference type="ARBA" id="ARBA00023002"/>
    </source>
</evidence>
<dbReference type="InterPro" id="IPR020904">
    <property type="entry name" value="Sc_DH/Rdtase_CS"/>
</dbReference>
<dbReference type="SUPFAM" id="SSF51735">
    <property type="entry name" value="NAD(P)-binding Rossmann-fold domains"/>
    <property type="match status" value="1"/>
</dbReference>
<sequence>MNSIKDKVIVITGASSGLGEATARLLATKGARLVLAARRLERLQQLAADIIKAGGQAIAVKTDVSNRSEVDNLIKTAQKQFAAVDVLFANAGIMPQAPLYKVQVDEWDNMIDVNIKGVLYSIAAVLPIMRERRAGHIINMSSVAGLKVASGRATVYSATKFAVKAISEGLREEVAEEGIRVTCLYPGAIQTELVNSINDKESRAAVQAFYDSYGNISADAVARAVVYALEQPTDVAINDISIRPSRQVF</sequence>
<evidence type="ECO:0000259" key="4">
    <source>
        <dbReference type="SMART" id="SM00822"/>
    </source>
</evidence>
<dbReference type="InterPro" id="IPR002347">
    <property type="entry name" value="SDR_fam"/>
</dbReference>
<protein>
    <submittedName>
        <fullName evidence="5">Oxidoreductase</fullName>
    </submittedName>
</protein>
<reference evidence="5 6" key="1">
    <citation type="submission" date="2016-02" db="EMBL/GenBank/DDBJ databases">
        <authorList>
            <person name="Wen L."/>
            <person name="He K."/>
            <person name="Yang H."/>
        </authorList>
    </citation>
    <scope>NUCLEOTIDE SEQUENCE [LARGE SCALE GENOMIC DNA]</scope>
    <source>
        <strain evidence="5 6">CV58</strain>
    </source>
</reference>
<proteinExistence type="inferred from homology"/>
<dbReference type="Pfam" id="PF00106">
    <property type="entry name" value="adh_short"/>
    <property type="match status" value="1"/>
</dbReference>
<dbReference type="PANTHER" id="PTHR43115:SF4">
    <property type="entry name" value="DEHYDROGENASE_REDUCTASE SDR FAMILY MEMBER 11"/>
    <property type="match status" value="1"/>
</dbReference>
<dbReference type="OrthoDB" id="9806974at2"/>
<dbReference type="SMART" id="SM00822">
    <property type="entry name" value="PKS_KR"/>
    <property type="match status" value="1"/>
</dbReference>
<evidence type="ECO:0000313" key="5">
    <source>
        <dbReference type="EMBL" id="KXU34847.1"/>
    </source>
</evidence>
<organism evidence="5 6">
    <name type="scientific">Ventosimonas gracilis</name>
    <dbReference type="NCBI Taxonomy" id="1680762"/>
    <lineage>
        <taxon>Bacteria</taxon>
        <taxon>Pseudomonadati</taxon>
        <taxon>Pseudomonadota</taxon>
        <taxon>Gammaproteobacteria</taxon>
        <taxon>Pseudomonadales</taxon>
        <taxon>Ventosimonadaceae</taxon>
        <taxon>Ventosimonas</taxon>
    </lineage>
</organism>
<keyword evidence="6" id="KW-1185">Reference proteome</keyword>
<dbReference type="InterPro" id="IPR057326">
    <property type="entry name" value="KR_dom"/>
</dbReference>
<comment type="caution">
    <text evidence="5">The sequence shown here is derived from an EMBL/GenBank/DDBJ whole genome shotgun (WGS) entry which is preliminary data.</text>
</comment>
<evidence type="ECO:0000256" key="1">
    <source>
        <dbReference type="ARBA" id="ARBA00006484"/>
    </source>
</evidence>
<dbReference type="PANTHER" id="PTHR43115">
    <property type="entry name" value="DEHYDROGENASE/REDUCTASE SDR FAMILY MEMBER 11"/>
    <property type="match status" value="1"/>
</dbReference>
<evidence type="ECO:0000256" key="3">
    <source>
        <dbReference type="RuleBase" id="RU000363"/>
    </source>
</evidence>